<evidence type="ECO:0000256" key="3">
    <source>
        <dbReference type="ARBA" id="ARBA00022490"/>
    </source>
</evidence>
<keyword evidence="3 10" id="KW-0963">Cytoplasm</keyword>
<accession>A0A0Q9Z006</accession>
<sequence>MSSKVPVITVDGPSGGGKGTLSLMLAKKLGWHFLDSGALYRVLALAAIRHSVALDNHEALAVLAAHLDVIFKHDPQEILLEGQIVTMAIRTEECGGAASQVAAIPAVRTALLERQRAFLEAPGLVADGRDMGTVIFPAADLKIFLEATALERAKRRQLQLKQQGIDVSLDGLFVEIEKRDERDKQRSVSPLVPAHDAIVIDTTQMPIEKVFETVMAHVNERISIKT</sequence>
<reference evidence="13" key="3">
    <citation type="submission" date="2021-06" db="EMBL/GenBank/DDBJ databases">
        <title>Genomic Description and Analysis of Intracellular Bacteria, Candidatus Berkiella cookevillensis and Candidatus Berkiella aquae.</title>
        <authorList>
            <person name="Kidane D.T."/>
            <person name="Mehari Y.T."/>
            <person name="Rice F.C."/>
            <person name="Arivett B.A."/>
            <person name="Farone A.L."/>
            <person name="Berk S.G."/>
            <person name="Farone M.B."/>
        </authorList>
    </citation>
    <scope>NUCLEOTIDE SEQUENCE</scope>
    <source>
        <strain evidence="13">HT99</strain>
    </source>
</reference>
<feature type="binding site" evidence="10">
    <location>
        <begin position="12"/>
        <end position="20"/>
    </location>
    <ligand>
        <name>ATP</name>
        <dbReference type="ChEBI" id="CHEBI:30616"/>
    </ligand>
</feature>
<evidence type="ECO:0000313" key="12">
    <source>
        <dbReference type="EMBL" id="KRG22612.1"/>
    </source>
</evidence>
<dbReference type="GO" id="GO:0006220">
    <property type="term" value="P:pyrimidine nucleotide metabolic process"/>
    <property type="evidence" value="ECO:0007669"/>
    <property type="project" value="UniProtKB-UniRule"/>
</dbReference>
<dbReference type="CDD" id="cd02020">
    <property type="entry name" value="CMPK"/>
    <property type="match status" value="1"/>
</dbReference>
<dbReference type="InterPro" id="IPR003136">
    <property type="entry name" value="Cytidylate_kin"/>
</dbReference>
<evidence type="ECO:0000256" key="4">
    <source>
        <dbReference type="ARBA" id="ARBA00022679"/>
    </source>
</evidence>
<dbReference type="EMBL" id="LKAJ01000001">
    <property type="protein sequence ID" value="KRG22612.1"/>
    <property type="molecule type" value="Genomic_DNA"/>
</dbReference>
<keyword evidence="7 10" id="KW-0067">ATP-binding</keyword>
<dbReference type="RefSeq" id="WP_075064808.1">
    <property type="nucleotide sequence ID" value="NZ_LKAJ02000001.1"/>
</dbReference>
<dbReference type="InterPro" id="IPR011994">
    <property type="entry name" value="Cytidylate_kinase_dom"/>
</dbReference>
<dbReference type="NCBIfam" id="TIGR00017">
    <property type="entry name" value="cmk"/>
    <property type="match status" value="1"/>
</dbReference>
<evidence type="ECO:0000256" key="6">
    <source>
        <dbReference type="ARBA" id="ARBA00022777"/>
    </source>
</evidence>
<comment type="caution">
    <text evidence="12">The sequence shown here is derived from an EMBL/GenBank/DDBJ whole genome shotgun (WGS) entry which is preliminary data.</text>
</comment>
<evidence type="ECO:0000256" key="2">
    <source>
        <dbReference type="ARBA" id="ARBA00009427"/>
    </source>
</evidence>
<evidence type="ECO:0000256" key="7">
    <source>
        <dbReference type="ARBA" id="ARBA00022840"/>
    </source>
</evidence>
<reference evidence="13" key="2">
    <citation type="journal article" date="2016" name="Genome Announc.">
        <title>Draft Genome Sequences of Two Novel Amoeba-Resistant Intranuclear Bacteria, 'Candidatus Berkiella cookevillensis' and 'Candidatus Berkiella aquae'.</title>
        <authorList>
            <person name="Mehari Y.T."/>
            <person name="Arivett B.A."/>
            <person name="Farone A.L."/>
            <person name="Gunderson J.H."/>
            <person name="Farone M.B."/>
        </authorList>
    </citation>
    <scope>NUCLEOTIDE SEQUENCE</scope>
    <source>
        <strain evidence="13">HT99</strain>
    </source>
</reference>
<dbReference type="InterPro" id="IPR027417">
    <property type="entry name" value="P-loop_NTPase"/>
</dbReference>
<evidence type="ECO:0000256" key="5">
    <source>
        <dbReference type="ARBA" id="ARBA00022741"/>
    </source>
</evidence>
<evidence type="ECO:0000259" key="11">
    <source>
        <dbReference type="Pfam" id="PF02224"/>
    </source>
</evidence>
<evidence type="ECO:0000256" key="1">
    <source>
        <dbReference type="ARBA" id="ARBA00004496"/>
    </source>
</evidence>
<keyword evidence="5 10" id="KW-0547">Nucleotide-binding</keyword>
<keyword evidence="6 10" id="KW-0418">Kinase</keyword>
<evidence type="ECO:0000256" key="9">
    <source>
        <dbReference type="ARBA" id="ARBA00048478"/>
    </source>
</evidence>
<comment type="similarity">
    <text evidence="2 10">Belongs to the cytidylate kinase family. Type 1 subfamily.</text>
</comment>
<reference evidence="12" key="1">
    <citation type="submission" date="2015-09" db="EMBL/GenBank/DDBJ databases">
        <title>Draft Genome Sequences of Two Novel Amoeba-resistant Intranuclear Bacteria, Candidatus Berkiella cookevillensis and Candidatus Berkiella aquae.</title>
        <authorList>
            <person name="Mehari Y.T."/>
            <person name="Arivett B.A."/>
            <person name="Farone A.L."/>
            <person name="Gunderson J.H."/>
            <person name="Farone M.B."/>
        </authorList>
    </citation>
    <scope>NUCLEOTIDE SEQUENCE [LARGE SCALE GENOMIC DNA]</scope>
    <source>
        <strain evidence="12">HT99</strain>
    </source>
</reference>
<dbReference type="Proteomes" id="UP000051497">
    <property type="component" value="Unassembled WGS sequence"/>
</dbReference>
<feature type="domain" description="Cytidylate kinase" evidence="11">
    <location>
        <begin position="8"/>
        <end position="219"/>
    </location>
</feature>
<comment type="subcellular location">
    <subcellularLocation>
        <location evidence="1 10">Cytoplasm</location>
    </subcellularLocation>
</comment>
<dbReference type="AlphaFoldDB" id="A0A0Q9Z006"/>
<gene>
    <name evidence="10 12" type="primary">cmk</name>
    <name evidence="12" type="ORF">HT99x_00150</name>
    <name evidence="13" type="ORF">HT99x_011320</name>
</gene>
<keyword evidence="4 10" id="KW-0808">Transferase</keyword>
<dbReference type="Gene3D" id="3.40.50.300">
    <property type="entry name" value="P-loop containing nucleotide triphosphate hydrolases"/>
    <property type="match status" value="1"/>
</dbReference>
<evidence type="ECO:0000256" key="8">
    <source>
        <dbReference type="ARBA" id="ARBA00047615"/>
    </source>
</evidence>
<dbReference type="Pfam" id="PF02224">
    <property type="entry name" value="Cytidylate_kin"/>
    <property type="match status" value="1"/>
</dbReference>
<dbReference type="FunFam" id="3.40.50.300:FF:000262">
    <property type="entry name" value="Cytidylate kinase"/>
    <property type="match status" value="1"/>
</dbReference>
<evidence type="ECO:0000313" key="14">
    <source>
        <dbReference type="Proteomes" id="UP000051497"/>
    </source>
</evidence>
<dbReference type="OrthoDB" id="9807434at2"/>
<dbReference type="PATRIC" id="fig|1590043.3.peg.153"/>
<evidence type="ECO:0000256" key="10">
    <source>
        <dbReference type="HAMAP-Rule" id="MF_00238"/>
    </source>
</evidence>
<dbReference type="EMBL" id="LKAJ02000001">
    <property type="protein sequence ID" value="MCS5712023.1"/>
    <property type="molecule type" value="Genomic_DNA"/>
</dbReference>
<keyword evidence="14" id="KW-1185">Reference proteome</keyword>
<comment type="catalytic activity">
    <reaction evidence="8 10">
        <text>dCMP + ATP = dCDP + ADP</text>
        <dbReference type="Rhea" id="RHEA:25094"/>
        <dbReference type="ChEBI" id="CHEBI:30616"/>
        <dbReference type="ChEBI" id="CHEBI:57566"/>
        <dbReference type="ChEBI" id="CHEBI:58593"/>
        <dbReference type="ChEBI" id="CHEBI:456216"/>
        <dbReference type="EC" id="2.7.4.25"/>
    </reaction>
</comment>
<dbReference type="HAMAP" id="MF_00238">
    <property type="entry name" value="Cytidyl_kinase_type1"/>
    <property type="match status" value="1"/>
</dbReference>
<dbReference type="SUPFAM" id="SSF52540">
    <property type="entry name" value="P-loop containing nucleoside triphosphate hydrolases"/>
    <property type="match status" value="1"/>
</dbReference>
<proteinExistence type="inferred from homology"/>
<dbReference type="GO" id="GO:0005737">
    <property type="term" value="C:cytoplasm"/>
    <property type="evidence" value="ECO:0007669"/>
    <property type="project" value="UniProtKB-SubCell"/>
</dbReference>
<dbReference type="GO" id="GO:0005524">
    <property type="term" value="F:ATP binding"/>
    <property type="evidence" value="ECO:0007669"/>
    <property type="project" value="UniProtKB-UniRule"/>
</dbReference>
<evidence type="ECO:0000313" key="13">
    <source>
        <dbReference type="EMBL" id="MCS5712023.1"/>
    </source>
</evidence>
<comment type="catalytic activity">
    <reaction evidence="9 10">
        <text>CMP + ATP = CDP + ADP</text>
        <dbReference type="Rhea" id="RHEA:11600"/>
        <dbReference type="ChEBI" id="CHEBI:30616"/>
        <dbReference type="ChEBI" id="CHEBI:58069"/>
        <dbReference type="ChEBI" id="CHEBI:60377"/>
        <dbReference type="ChEBI" id="CHEBI:456216"/>
        <dbReference type="EC" id="2.7.4.25"/>
    </reaction>
</comment>
<name>A0A0Q9Z006_9GAMM</name>
<dbReference type="GO" id="GO:0036431">
    <property type="term" value="F:dCMP kinase activity"/>
    <property type="evidence" value="ECO:0007669"/>
    <property type="project" value="InterPro"/>
</dbReference>
<dbReference type="STRING" id="295108.HT99x_00150"/>
<organism evidence="12">
    <name type="scientific">Candidatus Berkiella aquae</name>
    <dbReference type="NCBI Taxonomy" id="295108"/>
    <lineage>
        <taxon>Bacteria</taxon>
        <taxon>Pseudomonadati</taxon>
        <taxon>Pseudomonadota</taxon>
        <taxon>Gammaproteobacteria</taxon>
        <taxon>Candidatus Berkiellales</taxon>
        <taxon>Candidatus Berkiellaceae</taxon>
        <taxon>Candidatus Berkiella</taxon>
    </lineage>
</organism>
<protein>
    <recommendedName>
        <fullName evidence="10">Cytidylate kinase</fullName>
        <shortName evidence="10">CK</shortName>
        <ecNumber evidence="10">2.7.4.25</ecNumber>
    </recommendedName>
    <alternativeName>
        <fullName evidence="10">Cytidine monophosphate kinase</fullName>
        <shortName evidence="10">CMP kinase</shortName>
    </alternativeName>
</protein>
<dbReference type="EC" id="2.7.4.25" evidence="10"/>